<keyword evidence="4 12" id="KW-0460">Magnesium</keyword>
<dbReference type="PANTHER" id="PTHR46193:SF18">
    <property type="entry name" value="HEXITOL PHOSPHATASE B"/>
    <property type="match status" value="1"/>
</dbReference>
<evidence type="ECO:0000256" key="4">
    <source>
        <dbReference type="ARBA" id="ARBA00022842"/>
    </source>
</evidence>
<reference evidence="15" key="1">
    <citation type="submission" date="2011-04" db="EMBL/GenBank/DDBJ databases">
        <title>The complete genome of Spirochaeta coccoides DSM 17374.</title>
        <authorList>
            <person name="Lucas S."/>
            <person name="Copeland A."/>
            <person name="Lapidus A."/>
            <person name="Bruce D."/>
            <person name="Goodwin L."/>
            <person name="Pitluck S."/>
            <person name="Peters L."/>
            <person name="Kyrpides N."/>
            <person name="Mavromatis K."/>
            <person name="Pagani I."/>
            <person name="Ivanova N."/>
            <person name="Ovchinnikova G."/>
            <person name="Lu M."/>
            <person name="Detter J.C."/>
            <person name="Tapia R."/>
            <person name="Han C."/>
            <person name="Land M."/>
            <person name="Hauser L."/>
            <person name="Markowitz V."/>
            <person name="Cheng J.-F."/>
            <person name="Hugenholtz P."/>
            <person name="Woyke T."/>
            <person name="Wu D."/>
            <person name="Spring S."/>
            <person name="Schroeder M."/>
            <person name="Brambilla E."/>
            <person name="Klenk H.-P."/>
            <person name="Eisen J.A."/>
        </authorList>
    </citation>
    <scope>NUCLEOTIDE SEQUENCE [LARGE SCALE GENOMIC DNA]</scope>
    <source>
        <strain evidence="15">ATCC BAA-1237 / DSM 17374 / SPN1</strain>
    </source>
</reference>
<feature type="binding site" evidence="12">
    <location>
        <position position="169"/>
    </location>
    <ligand>
        <name>Mg(2+)</name>
        <dbReference type="ChEBI" id="CHEBI:18420"/>
    </ligand>
</feature>
<keyword evidence="2" id="KW-0597">Phosphoprotein</keyword>
<feature type="binding site" evidence="12">
    <location>
        <position position="168"/>
    </location>
    <ligand>
        <name>Mg(2+)</name>
        <dbReference type="ChEBI" id="CHEBI:18420"/>
    </ligand>
</feature>
<dbReference type="InterPro" id="IPR023214">
    <property type="entry name" value="HAD_sf"/>
</dbReference>
<comment type="catalytic activity">
    <reaction evidence="7">
        <text>beta-D-glucose 1-phosphate = beta-D-glucose 6-phosphate</text>
        <dbReference type="Rhea" id="RHEA:20113"/>
        <dbReference type="ChEBI" id="CHEBI:57684"/>
        <dbReference type="ChEBI" id="CHEBI:58247"/>
        <dbReference type="EC" id="5.4.2.6"/>
    </reaction>
</comment>
<evidence type="ECO:0000256" key="2">
    <source>
        <dbReference type="ARBA" id="ARBA00022553"/>
    </source>
</evidence>
<dbReference type="Proteomes" id="UP000007939">
    <property type="component" value="Chromosome"/>
</dbReference>
<evidence type="ECO:0000313" key="14">
    <source>
        <dbReference type="EMBL" id="AEC02740.1"/>
    </source>
</evidence>
<dbReference type="HOGENOM" id="CLU_045011_13_3_12"/>
<evidence type="ECO:0000256" key="5">
    <source>
        <dbReference type="ARBA" id="ARBA00023235"/>
    </source>
</evidence>
<dbReference type="EMBL" id="CP002659">
    <property type="protein sequence ID" value="AEC02740.1"/>
    <property type="molecule type" value="Genomic_DNA"/>
</dbReference>
<comment type="cofactor">
    <cofactor evidence="12">
        <name>Mg(2+)</name>
        <dbReference type="ChEBI" id="CHEBI:18420"/>
    </cofactor>
    <text evidence="12">Binds 2 magnesium ions per subunit.</text>
</comment>
<dbReference type="NCBIfam" id="TIGR01509">
    <property type="entry name" value="HAD-SF-IA-v3"/>
    <property type="match status" value="1"/>
</dbReference>
<dbReference type="RefSeq" id="WP_013740134.1">
    <property type="nucleotide sequence ID" value="NC_015436.1"/>
</dbReference>
<dbReference type="GO" id="GO:0008801">
    <property type="term" value="F:beta-phosphoglucomutase activity"/>
    <property type="evidence" value="ECO:0007669"/>
    <property type="project" value="UniProtKB-EC"/>
</dbReference>
<evidence type="ECO:0000256" key="10">
    <source>
        <dbReference type="PIRSR" id="PIRSR610972-1"/>
    </source>
</evidence>
<keyword evidence="5 14" id="KW-0413">Isomerase</keyword>
<dbReference type="OrthoDB" id="9797743at2"/>
<dbReference type="InterPro" id="IPR010976">
    <property type="entry name" value="B-phosphoglucomutase_hydrolase"/>
</dbReference>
<dbReference type="NCBIfam" id="TIGR02009">
    <property type="entry name" value="PGMB-YQAB-SF"/>
    <property type="match status" value="1"/>
</dbReference>
<feature type="binding site" evidence="11">
    <location>
        <position position="75"/>
    </location>
    <ligand>
        <name>substrate</name>
    </ligand>
</feature>
<evidence type="ECO:0000313" key="15">
    <source>
        <dbReference type="Proteomes" id="UP000007939"/>
    </source>
</evidence>
<evidence type="ECO:0000256" key="11">
    <source>
        <dbReference type="PIRSR" id="PIRSR610972-2"/>
    </source>
</evidence>
<feature type="binding site" evidence="11">
    <location>
        <begin position="43"/>
        <end position="48"/>
    </location>
    <ligand>
        <name>substrate</name>
    </ligand>
</feature>
<dbReference type="GO" id="GO:0000287">
    <property type="term" value="F:magnesium ion binding"/>
    <property type="evidence" value="ECO:0007669"/>
    <property type="project" value="InterPro"/>
</dbReference>
<dbReference type="Gene3D" id="1.10.150.240">
    <property type="entry name" value="Putative phosphatase, domain 2"/>
    <property type="match status" value="1"/>
</dbReference>
<feature type="site" description="Important for catalytic activity and assists the phosphoryl transfer reaction to Asp8 by balancing charge and orienting the reacting groups" evidence="13">
    <location>
        <position position="144"/>
    </location>
</feature>
<protein>
    <recommendedName>
        <fullName evidence="9">Beta-phosphoglucomutase</fullName>
        <ecNumber evidence="8">5.4.2.6</ecNumber>
    </recommendedName>
</protein>
<keyword evidence="15" id="KW-1185">Reference proteome</keyword>
<dbReference type="EC" id="5.4.2.6" evidence="8"/>
<keyword evidence="3 12" id="KW-0479">Metal-binding</keyword>
<feature type="binding site" evidence="12">
    <location>
        <position position="10"/>
    </location>
    <ligand>
        <name>Mg(2+)</name>
        <dbReference type="ChEBI" id="CHEBI:18420"/>
    </ligand>
</feature>
<dbReference type="KEGG" id="scc:Spico_1537"/>
<feature type="binding site" evidence="12">
    <location>
        <position position="8"/>
    </location>
    <ligand>
        <name>Mg(2+)</name>
        <dbReference type="ChEBI" id="CHEBI:18420"/>
    </ligand>
</feature>
<dbReference type="PANTHER" id="PTHR46193">
    <property type="entry name" value="6-PHOSPHOGLUCONATE PHOSPHATASE"/>
    <property type="match status" value="1"/>
</dbReference>
<reference evidence="14 15" key="2">
    <citation type="journal article" date="2012" name="Stand. Genomic Sci.">
        <title>Complete genome sequence of the termite hindgut bacterium Spirochaeta coccoides type strain (SPN1(T)), reclassification in the genus Sphaerochaeta as Sphaerochaeta coccoides comb. nov. and emendations of the family Spirochaetaceae and the genus Sphaerochaeta.</title>
        <authorList>
            <person name="Abt B."/>
            <person name="Han C."/>
            <person name="Scheuner C."/>
            <person name="Lu M."/>
            <person name="Lapidus A."/>
            <person name="Nolan M."/>
            <person name="Lucas S."/>
            <person name="Hammon N."/>
            <person name="Deshpande S."/>
            <person name="Cheng J.F."/>
            <person name="Tapia R."/>
            <person name="Goodwin L.A."/>
            <person name="Pitluck S."/>
            <person name="Liolios K."/>
            <person name="Pagani I."/>
            <person name="Ivanova N."/>
            <person name="Mavromatis K."/>
            <person name="Mikhailova N."/>
            <person name="Huntemann M."/>
            <person name="Pati A."/>
            <person name="Chen A."/>
            <person name="Palaniappan K."/>
            <person name="Land M."/>
            <person name="Hauser L."/>
            <person name="Brambilla E.M."/>
            <person name="Rohde M."/>
            <person name="Spring S."/>
            <person name="Gronow S."/>
            <person name="Goker M."/>
            <person name="Woyke T."/>
            <person name="Bristow J."/>
            <person name="Eisen J.A."/>
            <person name="Markowitz V."/>
            <person name="Hugenholtz P."/>
            <person name="Kyrpides N.C."/>
            <person name="Klenk H.P."/>
            <person name="Detter J.C."/>
        </authorList>
    </citation>
    <scope>NUCLEOTIDE SEQUENCE [LARGE SCALE GENOMIC DNA]</scope>
    <source>
        <strain evidence="15">ATCC BAA-1237 / DSM 17374 / SPN1</strain>
    </source>
</reference>
<feature type="binding site" evidence="11">
    <location>
        <position position="144"/>
    </location>
    <ligand>
        <name>substrate</name>
    </ligand>
</feature>
<evidence type="ECO:0000256" key="1">
    <source>
        <dbReference type="ARBA" id="ARBA00006171"/>
    </source>
</evidence>
<name>F4GIX2_PARC1</name>
<dbReference type="SUPFAM" id="SSF56784">
    <property type="entry name" value="HAD-like"/>
    <property type="match status" value="1"/>
</dbReference>
<dbReference type="AlphaFoldDB" id="F4GIX2"/>
<sequence>MYTACIFDLDGVICHTDEFHFLAWKRLCDTLGLRFDRSVNNLLRGVSRRESLEIILRHNNTSLDEKDIHGAMEKKNEWYREYLERMVPSDLEDDVLPLLSDLKGRGMKLAIGSSSRNARLILGRLGIMDVFDAVADGTMISHSKPHPQVFLVAASLLDAEPSRCVVVEDAHAGIQAAQSAGMACIAYRLPNDDLGKGVLHASNFTEIGKLLK</sequence>
<dbReference type="NCBIfam" id="TIGR01990">
    <property type="entry name" value="bPGM"/>
    <property type="match status" value="1"/>
</dbReference>
<feature type="binding site" evidence="11">
    <location>
        <position position="51"/>
    </location>
    <ligand>
        <name>substrate</name>
    </ligand>
</feature>
<evidence type="ECO:0000256" key="6">
    <source>
        <dbReference type="ARBA" id="ARBA00023277"/>
    </source>
</evidence>
<dbReference type="SFLD" id="SFLDG01129">
    <property type="entry name" value="C1.5:_HAD__Beta-PGM__Phosphata"/>
    <property type="match status" value="1"/>
</dbReference>
<dbReference type="SFLD" id="SFLDS00003">
    <property type="entry name" value="Haloacid_Dehalogenase"/>
    <property type="match status" value="1"/>
</dbReference>
<feature type="binding site" evidence="11">
    <location>
        <position position="24"/>
    </location>
    <ligand>
        <name>substrate</name>
    </ligand>
</feature>
<evidence type="ECO:0000256" key="7">
    <source>
        <dbReference type="ARBA" id="ARBA00044926"/>
    </source>
</evidence>
<dbReference type="InterPro" id="IPR010972">
    <property type="entry name" value="Beta-PGM"/>
</dbReference>
<feature type="active site" description="Nucleophile" evidence="10">
    <location>
        <position position="8"/>
    </location>
</feature>
<keyword evidence="6" id="KW-0119">Carbohydrate metabolism</keyword>
<dbReference type="CDD" id="cd02598">
    <property type="entry name" value="HAD_BPGM"/>
    <property type="match status" value="1"/>
</dbReference>
<dbReference type="InterPro" id="IPR036412">
    <property type="entry name" value="HAD-like_sf"/>
</dbReference>
<evidence type="ECO:0000256" key="3">
    <source>
        <dbReference type="ARBA" id="ARBA00022723"/>
    </source>
</evidence>
<feature type="binding site" evidence="11">
    <location>
        <begin position="113"/>
        <end position="117"/>
    </location>
    <ligand>
        <name>substrate</name>
    </ligand>
</feature>
<gene>
    <name evidence="14" type="ordered locus">Spico_1537</name>
</gene>
<dbReference type="InterPro" id="IPR006439">
    <property type="entry name" value="HAD-SF_hydro_IA"/>
</dbReference>
<comment type="similarity">
    <text evidence="1">Belongs to the HAD-like hydrolase superfamily. CbbY/CbbZ/Gph/YieH family.</text>
</comment>
<dbReference type="Gene3D" id="3.40.50.1000">
    <property type="entry name" value="HAD superfamily/HAD-like"/>
    <property type="match status" value="1"/>
</dbReference>
<feature type="active site" description="Proton donor/acceptor" evidence="10">
    <location>
        <position position="10"/>
    </location>
</feature>
<evidence type="ECO:0000256" key="13">
    <source>
        <dbReference type="PIRSR" id="PIRSR610972-4"/>
    </source>
</evidence>
<feature type="site" description="Important for catalytic activity and assists the phosphoryl transfer reaction to Asp8 by balancing charge and orienting the reacting groups" evidence="13">
    <location>
        <position position="113"/>
    </location>
</feature>
<proteinExistence type="inferred from homology"/>
<evidence type="ECO:0000256" key="12">
    <source>
        <dbReference type="PIRSR" id="PIRSR610972-3"/>
    </source>
</evidence>
<dbReference type="STRING" id="760011.Spico_1537"/>
<dbReference type="Pfam" id="PF00702">
    <property type="entry name" value="Hydrolase"/>
    <property type="match status" value="1"/>
</dbReference>
<dbReference type="SFLD" id="SFLDG01135">
    <property type="entry name" value="C1.5.6:_HAD__Beta-PGM__Phospha"/>
    <property type="match status" value="1"/>
</dbReference>
<feature type="binding site" evidence="11">
    <location>
        <begin position="8"/>
        <end position="10"/>
    </location>
    <ligand>
        <name>substrate</name>
    </ligand>
</feature>
<organism evidence="14 15">
    <name type="scientific">Parasphaerochaeta coccoides (strain ATCC BAA-1237 / DSM 17374 / SPN1)</name>
    <name type="common">Sphaerochaeta coccoides</name>
    <dbReference type="NCBI Taxonomy" id="760011"/>
    <lineage>
        <taxon>Bacteria</taxon>
        <taxon>Pseudomonadati</taxon>
        <taxon>Spirochaetota</taxon>
        <taxon>Spirochaetia</taxon>
        <taxon>Spirochaetales</taxon>
        <taxon>Sphaerochaetaceae</taxon>
        <taxon>Parasphaerochaeta</taxon>
    </lineage>
</organism>
<accession>F4GIX2</accession>
<dbReference type="InterPro" id="IPR023198">
    <property type="entry name" value="PGP-like_dom2"/>
</dbReference>
<evidence type="ECO:0000256" key="9">
    <source>
        <dbReference type="ARBA" id="ARBA00044991"/>
    </source>
</evidence>
<dbReference type="eggNOG" id="COG0637">
    <property type="taxonomic scope" value="Bacteria"/>
</dbReference>
<dbReference type="GO" id="GO:0005975">
    <property type="term" value="P:carbohydrate metabolic process"/>
    <property type="evidence" value="ECO:0007669"/>
    <property type="project" value="InterPro"/>
</dbReference>
<evidence type="ECO:0000256" key="8">
    <source>
        <dbReference type="ARBA" id="ARBA00044968"/>
    </source>
</evidence>
<dbReference type="InterPro" id="IPR051600">
    <property type="entry name" value="Beta-PGM-like"/>
</dbReference>